<dbReference type="SUPFAM" id="SSF53335">
    <property type="entry name" value="S-adenosyl-L-methionine-dependent methyltransferases"/>
    <property type="match status" value="1"/>
</dbReference>
<dbReference type="PANTHER" id="PTHR35276:SF1">
    <property type="entry name" value="TRNA (MNM(5)S(2)U34)-METHYLTRANSFERASE, CHLOROPLASTIC"/>
    <property type="match status" value="1"/>
</dbReference>
<comment type="caution">
    <text evidence="1">The sequence shown here is derived from an EMBL/GenBank/DDBJ whole genome shotgun (WGS) entry which is preliminary data.</text>
</comment>
<dbReference type="Pfam" id="PF06962">
    <property type="entry name" value="rRNA_methylase"/>
    <property type="match status" value="1"/>
</dbReference>
<dbReference type="GO" id="GO:0032259">
    <property type="term" value="P:methylation"/>
    <property type="evidence" value="ECO:0007669"/>
    <property type="project" value="UniProtKB-KW"/>
</dbReference>
<sequence length="189" mass="21038">MLKQIISFAHELILQAVEPGETIIDATCGNGHDTVVLSKAVGVNGQVLAFDIQKQALRNTKQLLDKQDIRNVTLIHASHENIRFYLHEEDHGTLSGAIFNLGYLPGSDKSVITNANSTIKAMDTIVDFLKPGGLIVLVVYHGHPGGDEEKESLLKYLRTFNQKHFNVLKYGFINQKNHPPFILAVEKKK</sequence>
<evidence type="ECO:0000313" key="2">
    <source>
        <dbReference type="Proteomes" id="UP001145050"/>
    </source>
</evidence>
<dbReference type="AlphaFoldDB" id="A0A9X4AKI8"/>
<evidence type="ECO:0000313" key="1">
    <source>
        <dbReference type="EMBL" id="MDC3422889.1"/>
    </source>
</evidence>
<proteinExistence type="predicted"/>
<dbReference type="Gene3D" id="3.40.50.150">
    <property type="entry name" value="Vaccinia Virus protein VP39"/>
    <property type="match status" value="1"/>
</dbReference>
<dbReference type="InterPro" id="IPR010719">
    <property type="entry name" value="MnmM_MeTrfase"/>
</dbReference>
<dbReference type="Proteomes" id="UP001145050">
    <property type="component" value="Unassembled WGS sequence"/>
</dbReference>
<keyword evidence="1" id="KW-0489">Methyltransferase</keyword>
<name>A0A9X4AKI8_9BACI</name>
<dbReference type="GO" id="GO:0008168">
    <property type="term" value="F:methyltransferase activity"/>
    <property type="evidence" value="ECO:0007669"/>
    <property type="project" value="UniProtKB-KW"/>
</dbReference>
<dbReference type="InterPro" id="IPR029063">
    <property type="entry name" value="SAM-dependent_MTases_sf"/>
</dbReference>
<organism evidence="1 2">
    <name type="scientific">Terrihalobacillus insolitus</name>
    <dbReference type="NCBI Taxonomy" id="2950438"/>
    <lineage>
        <taxon>Bacteria</taxon>
        <taxon>Bacillati</taxon>
        <taxon>Bacillota</taxon>
        <taxon>Bacilli</taxon>
        <taxon>Bacillales</taxon>
        <taxon>Bacillaceae</taxon>
        <taxon>Terrihalobacillus</taxon>
    </lineage>
</organism>
<keyword evidence="1" id="KW-0808">Transferase</keyword>
<gene>
    <name evidence="1" type="ORF">NC797_00020</name>
</gene>
<keyword evidence="2" id="KW-1185">Reference proteome</keyword>
<dbReference type="PANTHER" id="PTHR35276">
    <property type="entry name" value="S-ADENOSYL-L-METHIONINE-DEPENDENT METHYLTRANSFERASES SUPERFAMILY PROTEIN"/>
    <property type="match status" value="1"/>
</dbReference>
<reference evidence="1" key="1">
    <citation type="submission" date="2022-06" db="EMBL/GenBank/DDBJ databases">
        <title>Aquibacillus sp. a new bacterium isolated from soil saline samples.</title>
        <authorList>
            <person name="Galisteo C."/>
            <person name="De La Haba R."/>
            <person name="Sanchez-Porro C."/>
            <person name="Ventosa A."/>
        </authorList>
    </citation>
    <scope>NUCLEOTIDE SEQUENCE</scope>
    <source>
        <strain evidence="1">3ASR75-11</strain>
    </source>
</reference>
<accession>A0A9X4AKI8</accession>
<dbReference type="CDD" id="cd02440">
    <property type="entry name" value="AdoMet_MTases"/>
    <property type="match status" value="1"/>
</dbReference>
<dbReference type="EMBL" id="JAMQKB010000001">
    <property type="protein sequence ID" value="MDC3422889.1"/>
    <property type="molecule type" value="Genomic_DNA"/>
</dbReference>
<dbReference type="RefSeq" id="WP_272434512.1">
    <property type="nucleotide sequence ID" value="NZ_JAMQKB010000001.1"/>
</dbReference>
<protein>
    <submittedName>
        <fullName evidence="1">Methyltransferase domain-containing protein</fullName>
    </submittedName>
</protein>